<organism evidence="1 2">
    <name type="scientific">Pararge aegeria aegeria</name>
    <dbReference type="NCBI Taxonomy" id="348720"/>
    <lineage>
        <taxon>Eukaryota</taxon>
        <taxon>Metazoa</taxon>
        <taxon>Ecdysozoa</taxon>
        <taxon>Arthropoda</taxon>
        <taxon>Hexapoda</taxon>
        <taxon>Insecta</taxon>
        <taxon>Pterygota</taxon>
        <taxon>Neoptera</taxon>
        <taxon>Endopterygota</taxon>
        <taxon>Lepidoptera</taxon>
        <taxon>Glossata</taxon>
        <taxon>Ditrysia</taxon>
        <taxon>Papilionoidea</taxon>
        <taxon>Nymphalidae</taxon>
        <taxon>Satyrinae</taxon>
        <taxon>Satyrini</taxon>
        <taxon>Parargina</taxon>
        <taxon>Pararge</taxon>
    </lineage>
</organism>
<accession>A0A8S4QI08</accession>
<protein>
    <submittedName>
        <fullName evidence="1">Jg23952 protein</fullName>
    </submittedName>
</protein>
<gene>
    <name evidence="1" type="primary">jg23952</name>
    <name evidence="1" type="ORF">PAEG_LOCUS3054</name>
</gene>
<feature type="non-terminal residue" evidence="1">
    <location>
        <position position="1"/>
    </location>
</feature>
<evidence type="ECO:0000313" key="1">
    <source>
        <dbReference type="EMBL" id="CAH2211217.1"/>
    </source>
</evidence>
<proteinExistence type="predicted"/>
<name>A0A8S4QI08_9NEOP</name>
<reference evidence="1" key="1">
    <citation type="submission" date="2022-03" db="EMBL/GenBank/DDBJ databases">
        <authorList>
            <person name="Lindestad O."/>
        </authorList>
    </citation>
    <scope>NUCLEOTIDE SEQUENCE</scope>
</reference>
<dbReference type="EMBL" id="CAKXAJ010009521">
    <property type="protein sequence ID" value="CAH2211217.1"/>
    <property type="molecule type" value="Genomic_DNA"/>
</dbReference>
<evidence type="ECO:0000313" key="2">
    <source>
        <dbReference type="Proteomes" id="UP000838756"/>
    </source>
</evidence>
<dbReference type="Proteomes" id="UP000838756">
    <property type="component" value="Unassembled WGS sequence"/>
</dbReference>
<dbReference type="AlphaFoldDB" id="A0A8S4QI08"/>
<keyword evidence="2" id="KW-1185">Reference proteome</keyword>
<sequence length="81" mass="9423">EAVSWDIKLERESEQGVCDDEVLMSLEKHVYHHRQALRQAINDWLPEFSIPKAAQGPVIKPQTPITGKIPTNFLRKERFRV</sequence>
<dbReference type="OrthoDB" id="9975416at2759"/>
<comment type="caution">
    <text evidence="1">The sequence shown here is derived from an EMBL/GenBank/DDBJ whole genome shotgun (WGS) entry which is preliminary data.</text>
</comment>